<sequence>MTTVFACPRCNKIYHHKKTLSRHIRQECGIEPVLKCPHCPYRARRTYVLNNHIKGHQYLYNNSTWVKIENNPDKVYLDDAKPIENLLNDMENDTEHSWMIQVIYPEDSNNTLLYENDIVLTLQDQKDLLPVTDCDESPRSDKEISATNEQVISIDETQDDPTDDNIEIIRTDEFTCPNCLKTYNAKRNLQRHLRVECGKEPQYSCKFCEYKNYRRNELLNHMKKRHSFILSPDEKE</sequence>
<organism evidence="7 8">
    <name type="scientific">Ceutorhynchus assimilis</name>
    <name type="common">cabbage seed weevil</name>
    <dbReference type="NCBI Taxonomy" id="467358"/>
    <lineage>
        <taxon>Eukaryota</taxon>
        <taxon>Metazoa</taxon>
        <taxon>Ecdysozoa</taxon>
        <taxon>Arthropoda</taxon>
        <taxon>Hexapoda</taxon>
        <taxon>Insecta</taxon>
        <taxon>Pterygota</taxon>
        <taxon>Neoptera</taxon>
        <taxon>Endopterygota</taxon>
        <taxon>Coleoptera</taxon>
        <taxon>Polyphaga</taxon>
        <taxon>Cucujiformia</taxon>
        <taxon>Curculionidae</taxon>
        <taxon>Ceutorhynchinae</taxon>
        <taxon>Ceutorhynchus</taxon>
    </lineage>
</organism>
<keyword evidence="2" id="KW-0677">Repeat</keyword>
<feature type="domain" description="C2H2-type" evidence="6">
    <location>
        <begin position="174"/>
        <end position="201"/>
    </location>
</feature>
<dbReference type="Pfam" id="PF00096">
    <property type="entry name" value="zf-C2H2"/>
    <property type="match status" value="2"/>
</dbReference>
<accession>A0A9N9MF54</accession>
<evidence type="ECO:0000256" key="5">
    <source>
        <dbReference type="PROSITE-ProRule" id="PRU00042"/>
    </source>
</evidence>
<keyword evidence="3 5" id="KW-0863">Zinc-finger</keyword>
<dbReference type="InterPro" id="IPR036236">
    <property type="entry name" value="Znf_C2H2_sf"/>
</dbReference>
<dbReference type="SUPFAM" id="SSF57667">
    <property type="entry name" value="beta-beta-alpha zinc fingers"/>
    <property type="match status" value="2"/>
</dbReference>
<evidence type="ECO:0000256" key="3">
    <source>
        <dbReference type="ARBA" id="ARBA00022771"/>
    </source>
</evidence>
<dbReference type="GO" id="GO:0008270">
    <property type="term" value="F:zinc ion binding"/>
    <property type="evidence" value="ECO:0007669"/>
    <property type="project" value="UniProtKB-KW"/>
</dbReference>
<dbReference type="AlphaFoldDB" id="A0A9N9MF54"/>
<reference evidence="7" key="1">
    <citation type="submission" date="2022-01" db="EMBL/GenBank/DDBJ databases">
        <authorList>
            <person name="King R."/>
        </authorList>
    </citation>
    <scope>NUCLEOTIDE SEQUENCE</scope>
</reference>
<feature type="domain" description="C2H2-type" evidence="6">
    <location>
        <begin position="5"/>
        <end position="32"/>
    </location>
</feature>
<evidence type="ECO:0000313" key="8">
    <source>
        <dbReference type="Proteomes" id="UP001152799"/>
    </source>
</evidence>
<evidence type="ECO:0000256" key="4">
    <source>
        <dbReference type="ARBA" id="ARBA00022833"/>
    </source>
</evidence>
<evidence type="ECO:0000256" key="1">
    <source>
        <dbReference type="ARBA" id="ARBA00022723"/>
    </source>
</evidence>
<dbReference type="PANTHER" id="PTHR24408:SF64">
    <property type="entry name" value="LINKING IMMUNITY AND METABOLISM-RELATED"/>
    <property type="match status" value="1"/>
</dbReference>
<dbReference type="GO" id="GO:0043565">
    <property type="term" value="F:sequence-specific DNA binding"/>
    <property type="evidence" value="ECO:0007669"/>
    <property type="project" value="TreeGrafter"/>
</dbReference>
<keyword evidence="4" id="KW-0862">Zinc</keyword>
<protein>
    <recommendedName>
        <fullName evidence="6">C2H2-type domain-containing protein</fullName>
    </recommendedName>
</protein>
<name>A0A9N9MF54_9CUCU</name>
<keyword evidence="1" id="KW-0479">Metal-binding</keyword>
<dbReference type="GO" id="GO:0005634">
    <property type="term" value="C:nucleus"/>
    <property type="evidence" value="ECO:0007669"/>
    <property type="project" value="TreeGrafter"/>
</dbReference>
<dbReference type="PROSITE" id="PS50157">
    <property type="entry name" value="ZINC_FINGER_C2H2_2"/>
    <property type="match status" value="2"/>
</dbReference>
<dbReference type="GO" id="GO:0000981">
    <property type="term" value="F:DNA-binding transcription factor activity, RNA polymerase II-specific"/>
    <property type="evidence" value="ECO:0007669"/>
    <property type="project" value="TreeGrafter"/>
</dbReference>
<evidence type="ECO:0000259" key="6">
    <source>
        <dbReference type="PROSITE" id="PS50157"/>
    </source>
</evidence>
<dbReference type="Gene3D" id="3.30.160.60">
    <property type="entry name" value="Classic Zinc Finger"/>
    <property type="match status" value="2"/>
</dbReference>
<keyword evidence="8" id="KW-1185">Reference proteome</keyword>
<dbReference type="OrthoDB" id="10004641at2759"/>
<dbReference type="PANTHER" id="PTHR24408">
    <property type="entry name" value="ZINC FINGER PROTEIN"/>
    <property type="match status" value="1"/>
</dbReference>
<gene>
    <name evidence="7" type="ORF">CEUTPL_LOCUS1401</name>
</gene>
<dbReference type="Proteomes" id="UP001152799">
    <property type="component" value="Chromosome 1"/>
</dbReference>
<dbReference type="EMBL" id="OU892277">
    <property type="protein sequence ID" value="CAG9760678.1"/>
    <property type="molecule type" value="Genomic_DNA"/>
</dbReference>
<evidence type="ECO:0000313" key="7">
    <source>
        <dbReference type="EMBL" id="CAG9760678.1"/>
    </source>
</evidence>
<dbReference type="SMART" id="SM00355">
    <property type="entry name" value="ZnF_C2H2"/>
    <property type="match status" value="4"/>
</dbReference>
<proteinExistence type="predicted"/>
<dbReference type="InterPro" id="IPR013087">
    <property type="entry name" value="Znf_C2H2_type"/>
</dbReference>
<evidence type="ECO:0000256" key="2">
    <source>
        <dbReference type="ARBA" id="ARBA00022737"/>
    </source>
</evidence>